<gene>
    <name evidence="4" type="ORF">M9Y10_000402</name>
</gene>
<proteinExistence type="predicted"/>
<sequence length="129" mass="14424">MASEQKQGTILYVILNTDLDWPCGAMIVQGCHAVMSLQAKYHDHPMMIEYLSDLPNMTKRSLGISQNKLEAFMKKLDDKNIIYSAWTEMPENVISAIALLPCYRNDPKVKSAISGLKNYASPAPPPPKK</sequence>
<dbReference type="Gene3D" id="3.40.1490.10">
    <property type="entry name" value="Bit1"/>
    <property type="match status" value="1"/>
</dbReference>
<dbReference type="SUPFAM" id="SSF102462">
    <property type="entry name" value="Peptidyl-tRNA hydrolase II"/>
    <property type="match status" value="1"/>
</dbReference>
<dbReference type="InterPro" id="IPR023476">
    <property type="entry name" value="Pep_tRNA_hydro_II_dom_sf"/>
</dbReference>
<evidence type="ECO:0000256" key="2">
    <source>
        <dbReference type="ARBA" id="ARBA00022801"/>
    </source>
</evidence>
<dbReference type="InterPro" id="IPR002833">
    <property type="entry name" value="PTH2"/>
</dbReference>
<dbReference type="Proteomes" id="UP001470230">
    <property type="component" value="Unassembled WGS sequence"/>
</dbReference>
<dbReference type="GO" id="GO:0016787">
    <property type="term" value="F:hydrolase activity"/>
    <property type="evidence" value="ECO:0007669"/>
    <property type="project" value="UniProtKB-KW"/>
</dbReference>
<dbReference type="EMBL" id="JAPFFF010000001">
    <property type="protein sequence ID" value="KAK8898132.1"/>
    <property type="molecule type" value="Genomic_DNA"/>
</dbReference>
<comment type="caution">
    <text evidence="4">The sequence shown here is derived from an EMBL/GenBank/DDBJ whole genome shotgun (WGS) entry which is preliminary data.</text>
</comment>
<keyword evidence="2 4" id="KW-0378">Hydrolase</keyword>
<evidence type="ECO:0000313" key="4">
    <source>
        <dbReference type="EMBL" id="KAK8898132.1"/>
    </source>
</evidence>
<dbReference type="EC" id="3.1.1.29" evidence="1"/>
<dbReference type="PANTHER" id="PTHR46194:SF1">
    <property type="entry name" value="PEPTIDYL-TRNA HYDROLASE PTRHD1-RELATED"/>
    <property type="match status" value="1"/>
</dbReference>
<keyword evidence="5" id="KW-1185">Reference proteome</keyword>
<name>A0ABR2L449_9EUKA</name>
<accession>A0ABR2L449</accession>
<dbReference type="Pfam" id="PF01981">
    <property type="entry name" value="PTH2"/>
    <property type="match status" value="1"/>
</dbReference>
<dbReference type="PANTHER" id="PTHR46194">
    <property type="entry name" value="PEPTIDYL-TRNA HYDROLASE PTRHD1-RELATED"/>
    <property type="match status" value="1"/>
</dbReference>
<reference evidence="4 5" key="1">
    <citation type="submission" date="2024-04" db="EMBL/GenBank/DDBJ databases">
        <title>Tritrichomonas musculus Genome.</title>
        <authorList>
            <person name="Alves-Ferreira E."/>
            <person name="Grigg M."/>
            <person name="Lorenzi H."/>
            <person name="Galac M."/>
        </authorList>
    </citation>
    <scope>NUCLEOTIDE SEQUENCE [LARGE SCALE GENOMIC DNA]</scope>
    <source>
        <strain evidence="4 5">EAF2021</strain>
    </source>
</reference>
<evidence type="ECO:0000256" key="1">
    <source>
        <dbReference type="ARBA" id="ARBA00013260"/>
    </source>
</evidence>
<protein>
    <recommendedName>
        <fullName evidence="1">peptidyl-tRNA hydrolase</fullName>
        <ecNumber evidence="1">3.1.1.29</ecNumber>
    </recommendedName>
</protein>
<dbReference type="InterPro" id="IPR042237">
    <property type="entry name" value="PTRHD1"/>
</dbReference>
<organism evidence="4 5">
    <name type="scientific">Tritrichomonas musculus</name>
    <dbReference type="NCBI Taxonomy" id="1915356"/>
    <lineage>
        <taxon>Eukaryota</taxon>
        <taxon>Metamonada</taxon>
        <taxon>Parabasalia</taxon>
        <taxon>Tritrichomonadida</taxon>
        <taxon>Tritrichomonadidae</taxon>
        <taxon>Tritrichomonas</taxon>
    </lineage>
</organism>
<comment type="catalytic activity">
    <reaction evidence="3">
        <text>an N-acyl-L-alpha-aminoacyl-tRNA + H2O = an N-acyl-L-amino acid + a tRNA + H(+)</text>
        <dbReference type="Rhea" id="RHEA:54448"/>
        <dbReference type="Rhea" id="RHEA-COMP:10123"/>
        <dbReference type="Rhea" id="RHEA-COMP:13883"/>
        <dbReference type="ChEBI" id="CHEBI:15377"/>
        <dbReference type="ChEBI" id="CHEBI:15378"/>
        <dbReference type="ChEBI" id="CHEBI:59874"/>
        <dbReference type="ChEBI" id="CHEBI:78442"/>
        <dbReference type="ChEBI" id="CHEBI:138191"/>
        <dbReference type="EC" id="3.1.1.29"/>
    </reaction>
</comment>
<dbReference type="PROSITE" id="PS51257">
    <property type="entry name" value="PROKAR_LIPOPROTEIN"/>
    <property type="match status" value="1"/>
</dbReference>
<evidence type="ECO:0000313" key="5">
    <source>
        <dbReference type="Proteomes" id="UP001470230"/>
    </source>
</evidence>
<evidence type="ECO:0000256" key="3">
    <source>
        <dbReference type="ARBA" id="ARBA00048707"/>
    </source>
</evidence>